<protein>
    <submittedName>
        <fullName evidence="1">Uncharacterized protein</fullName>
    </submittedName>
</protein>
<proteinExistence type="predicted"/>
<organism evidence="1">
    <name type="scientific">marine metagenome</name>
    <dbReference type="NCBI Taxonomy" id="408172"/>
    <lineage>
        <taxon>unclassified sequences</taxon>
        <taxon>metagenomes</taxon>
        <taxon>ecological metagenomes</taxon>
    </lineage>
</organism>
<dbReference type="EMBL" id="UINC01000921">
    <property type="protein sequence ID" value="SUZ63632.1"/>
    <property type="molecule type" value="Genomic_DNA"/>
</dbReference>
<feature type="non-terminal residue" evidence="1">
    <location>
        <position position="1"/>
    </location>
</feature>
<sequence>VGFFLVNSTAAFQVDEEILYQISATVLDKKGHTFEVFWFYRLDEESWKGKGTLTIFGKDYLSLDLPFMNVLIQKSVMSVKYPEEDQVLIDYFNRRDPSNLFAVLLSEFNGFIVENIDANNEQISLSLVPESLVGFDHLWMTVKENEWIPKTIKAVSGKEMEIKVDVLSVGPLVNPDDLIMGKLTASEIIDLRE</sequence>
<gene>
    <name evidence="1" type="ORF">METZ01_LOCUS16486</name>
</gene>
<accession>A0A381P9I6</accession>
<evidence type="ECO:0000313" key="1">
    <source>
        <dbReference type="EMBL" id="SUZ63632.1"/>
    </source>
</evidence>
<dbReference type="AlphaFoldDB" id="A0A381P9I6"/>
<reference evidence="1" key="1">
    <citation type="submission" date="2018-05" db="EMBL/GenBank/DDBJ databases">
        <authorList>
            <person name="Lanie J.A."/>
            <person name="Ng W.-L."/>
            <person name="Kazmierczak K.M."/>
            <person name="Andrzejewski T.M."/>
            <person name="Davidsen T.M."/>
            <person name="Wayne K.J."/>
            <person name="Tettelin H."/>
            <person name="Glass J.I."/>
            <person name="Rusch D."/>
            <person name="Podicherti R."/>
            <person name="Tsui H.-C.T."/>
            <person name="Winkler M.E."/>
        </authorList>
    </citation>
    <scope>NUCLEOTIDE SEQUENCE</scope>
</reference>
<name>A0A381P9I6_9ZZZZ</name>